<dbReference type="EMBL" id="JACVVK020000512">
    <property type="protein sequence ID" value="KAK7469560.1"/>
    <property type="molecule type" value="Genomic_DNA"/>
</dbReference>
<protein>
    <recommendedName>
        <fullName evidence="6">NlpC/P60 domain-containing protein</fullName>
    </recommendedName>
</protein>
<feature type="region of interest" description="Disordered" evidence="5">
    <location>
        <begin position="611"/>
        <end position="735"/>
    </location>
</feature>
<dbReference type="PROSITE" id="PS51935">
    <property type="entry name" value="NLPC_P60"/>
    <property type="match status" value="1"/>
</dbReference>
<organism evidence="7 8">
    <name type="scientific">Batillaria attramentaria</name>
    <dbReference type="NCBI Taxonomy" id="370345"/>
    <lineage>
        <taxon>Eukaryota</taxon>
        <taxon>Metazoa</taxon>
        <taxon>Spiralia</taxon>
        <taxon>Lophotrochozoa</taxon>
        <taxon>Mollusca</taxon>
        <taxon>Gastropoda</taxon>
        <taxon>Caenogastropoda</taxon>
        <taxon>Sorbeoconcha</taxon>
        <taxon>Cerithioidea</taxon>
        <taxon>Batillariidae</taxon>
        <taxon>Batillaria</taxon>
    </lineage>
</organism>
<feature type="compositionally biased region" description="Basic and acidic residues" evidence="5">
    <location>
        <begin position="621"/>
        <end position="641"/>
    </location>
</feature>
<evidence type="ECO:0000256" key="4">
    <source>
        <dbReference type="ARBA" id="ARBA00022807"/>
    </source>
</evidence>
<feature type="non-terminal residue" evidence="7">
    <location>
        <position position="735"/>
    </location>
</feature>
<dbReference type="PANTHER" id="PTHR47664:SF1">
    <property type="entry name" value="CHROMOSOME UNDETERMINED SCAFFOLD_14, WHOLE GENOME SHOTGUN SEQUENCE"/>
    <property type="match status" value="1"/>
</dbReference>
<gene>
    <name evidence="7" type="ORF">BaRGS_00036408</name>
</gene>
<dbReference type="GO" id="GO:0006508">
    <property type="term" value="P:proteolysis"/>
    <property type="evidence" value="ECO:0007669"/>
    <property type="project" value="UniProtKB-KW"/>
</dbReference>
<evidence type="ECO:0000259" key="6">
    <source>
        <dbReference type="PROSITE" id="PS51935"/>
    </source>
</evidence>
<evidence type="ECO:0000256" key="5">
    <source>
        <dbReference type="SAM" id="MobiDB-lite"/>
    </source>
</evidence>
<feature type="compositionally biased region" description="Basic and acidic residues" evidence="5">
    <location>
        <begin position="255"/>
        <end position="279"/>
    </location>
</feature>
<dbReference type="InterPro" id="IPR038765">
    <property type="entry name" value="Papain-like_cys_pep_sf"/>
</dbReference>
<feature type="region of interest" description="Disordered" evidence="5">
    <location>
        <begin position="214"/>
        <end position="297"/>
    </location>
</feature>
<proteinExistence type="inferred from homology"/>
<feature type="compositionally biased region" description="Acidic residues" evidence="5">
    <location>
        <begin position="220"/>
        <end position="230"/>
    </location>
</feature>
<feature type="region of interest" description="Disordered" evidence="5">
    <location>
        <begin position="326"/>
        <end position="346"/>
    </location>
</feature>
<evidence type="ECO:0000313" key="7">
    <source>
        <dbReference type="EMBL" id="KAK7469560.1"/>
    </source>
</evidence>
<feature type="domain" description="NlpC/P60" evidence="6">
    <location>
        <begin position="28"/>
        <end position="173"/>
    </location>
</feature>
<dbReference type="GO" id="GO:0008234">
    <property type="term" value="F:cysteine-type peptidase activity"/>
    <property type="evidence" value="ECO:0007669"/>
    <property type="project" value="UniProtKB-KW"/>
</dbReference>
<dbReference type="AlphaFoldDB" id="A0ABD0JC43"/>
<keyword evidence="8" id="KW-1185">Reference proteome</keyword>
<dbReference type="SUPFAM" id="SSF54001">
    <property type="entry name" value="Cysteine proteinases"/>
    <property type="match status" value="1"/>
</dbReference>
<reference evidence="7 8" key="1">
    <citation type="journal article" date="2023" name="Sci. Data">
        <title>Genome assembly of the Korean intertidal mud-creeper Batillaria attramentaria.</title>
        <authorList>
            <person name="Patra A.K."/>
            <person name="Ho P.T."/>
            <person name="Jun S."/>
            <person name="Lee S.J."/>
            <person name="Kim Y."/>
            <person name="Won Y.J."/>
        </authorList>
    </citation>
    <scope>NUCLEOTIDE SEQUENCE [LARGE SCALE GENOMIC DNA]</scope>
    <source>
        <strain evidence="7">Wonlab-2016</strain>
    </source>
</reference>
<comment type="similarity">
    <text evidence="1">Belongs to the peptidase C40 family.</text>
</comment>
<comment type="caution">
    <text evidence="7">The sequence shown here is derived from an EMBL/GenBank/DDBJ whole genome shotgun (WGS) entry which is preliminary data.</text>
</comment>
<evidence type="ECO:0000313" key="8">
    <source>
        <dbReference type="Proteomes" id="UP001519460"/>
    </source>
</evidence>
<feature type="compositionally biased region" description="Gly residues" evidence="5">
    <location>
        <begin position="724"/>
        <end position="735"/>
    </location>
</feature>
<evidence type="ECO:0000256" key="1">
    <source>
        <dbReference type="ARBA" id="ARBA00007074"/>
    </source>
</evidence>
<name>A0ABD0JC43_9CAEN</name>
<feature type="compositionally biased region" description="Basic residues" evidence="5">
    <location>
        <begin position="280"/>
        <end position="292"/>
    </location>
</feature>
<dbReference type="Gene3D" id="3.90.1720.10">
    <property type="entry name" value="endopeptidase domain like (from Nostoc punctiforme)"/>
    <property type="match status" value="1"/>
</dbReference>
<sequence length="735" mass="80849">MKVQDDIKQTRRLKKLQKAAKADPQRMETLRRKFLQQAKRYFGVPYARKYWAKDTPEYKSPLFLDCCGLVRQVMRDLEADFGFRIGPWNQAYMYDTLPISLTEKQMKPGDLVFMSGTYTNPKSKKQRHNMMHVEIWLGDGPKTIGARWNNGKVKVFDSYKFSPKSFTNEQYYFRSIDTWLMGSCKSHCSQHRWGMSNFNPGKKSVFFPQQQNLSMQDEKAGDDESDDGNDQNDQRPATNPSQENTDNSGGSSSTQEEKKSDTPEFPDKEERDTPPETPKRYKKKSKKPRKVSKSSFLPQSTKTALLALEDRIDNMVAKKVDVFGSSRQQCPSKSSRGMKGRSLQRPATSLDMMTSADQKPLTSRSLSNTKIRCPVVGDCNEQPVHYIPSLMPRRQNCPLVTSRTAPALGELPDPRRPHWFDSPRAVAADKGSLTDRAPARGLLTVVGSGPQDERLKKNRSCTDLETVSRRPSKVAAAPGKTLRHSAPESLTNVNMASLSLSAEFVERVREHTPATPSLVATCSSDDNDDVIDSGSDDGNTSVGCVSDCCPSDMEEDDTMGGCVGSLEDIVVECVDTDEELETYITPRRARSFLLPSENTFDAVFLPQEEDAKTSSSLQANAKEDPALSRAQHSHDLHKAHSENVLAKRGGSSPAKTPSTPKDSAPAKRGAQAWSADAKDGGQVKRVGSGPARVSVPTRSALPKGSGHAQTAPPQDGDADKKGGESGGGQGAGSGK</sequence>
<keyword evidence="4" id="KW-0788">Thiol protease</keyword>
<feature type="region of interest" description="Disordered" evidence="5">
    <location>
        <begin position="1"/>
        <end position="25"/>
    </location>
</feature>
<dbReference type="Proteomes" id="UP001519460">
    <property type="component" value="Unassembled WGS sequence"/>
</dbReference>
<dbReference type="InterPro" id="IPR000064">
    <property type="entry name" value="NLP_P60_dom"/>
</dbReference>
<keyword evidence="3" id="KW-0378">Hydrolase</keyword>
<dbReference type="PANTHER" id="PTHR47664">
    <property type="entry name" value="NLPC_P60 DOMAIN-CONTAINING PROTEIN"/>
    <property type="match status" value="1"/>
</dbReference>
<evidence type="ECO:0000256" key="3">
    <source>
        <dbReference type="ARBA" id="ARBA00022801"/>
    </source>
</evidence>
<feature type="compositionally biased region" description="Polar residues" evidence="5">
    <location>
        <begin position="235"/>
        <end position="254"/>
    </location>
</feature>
<keyword evidence="2" id="KW-0645">Protease</keyword>
<accession>A0ABD0JC43</accession>
<feature type="compositionally biased region" description="Polar residues" evidence="5">
    <location>
        <begin position="326"/>
        <end position="335"/>
    </location>
</feature>
<evidence type="ECO:0000256" key="2">
    <source>
        <dbReference type="ARBA" id="ARBA00022670"/>
    </source>
</evidence>